<name>A0A1R0H665_9FUNG</name>
<comment type="caution">
    <text evidence="1">The sequence shown here is derived from an EMBL/GenBank/DDBJ whole genome shotgun (WGS) entry which is preliminary data.</text>
</comment>
<sequence length="137" mass="15945">MLIVCCRGETFGMREARVKPIQDYIEKVIRLVASFGKSAAMEWVRDELRIKSVFLKTSTSRERAYHKWPSLIFWIADLIKSPINAIIAIWMTGSARWIKKLCVQNSKGQTTITIVDRKNKNNQSKVHQWTDDRKFGD</sequence>
<gene>
    <name evidence="1" type="ORF">AYI68_g1251</name>
</gene>
<reference evidence="1 2" key="1">
    <citation type="journal article" date="2016" name="Mol. Biol. Evol.">
        <title>Genome-Wide Survey of Gut Fungi (Harpellales) Reveals the First Horizontally Transferred Ubiquitin Gene from a Mosquito Host.</title>
        <authorList>
            <person name="Wang Y."/>
            <person name="White M.M."/>
            <person name="Kvist S."/>
            <person name="Moncalvo J.M."/>
        </authorList>
    </citation>
    <scope>NUCLEOTIDE SEQUENCE [LARGE SCALE GENOMIC DNA]</scope>
    <source>
        <strain evidence="1 2">ALG-7-W6</strain>
    </source>
</reference>
<evidence type="ECO:0000313" key="2">
    <source>
        <dbReference type="Proteomes" id="UP000187455"/>
    </source>
</evidence>
<organism evidence="1 2">
    <name type="scientific">Smittium mucronatum</name>
    <dbReference type="NCBI Taxonomy" id="133383"/>
    <lineage>
        <taxon>Eukaryota</taxon>
        <taxon>Fungi</taxon>
        <taxon>Fungi incertae sedis</taxon>
        <taxon>Zoopagomycota</taxon>
        <taxon>Kickxellomycotina</taxon>
        <taxon>Harpellomycetes</taxon>
        <taxon>Harpellales</taxon>
        <taxon>Legeriomycetaceae</taxon>
        <taxon>Smittium</taxon>
    </lineage>
</organism>
<keyword evidence="2" id="KW-1185">Reference proteome</keyword>
<accession>A0A1R0H665</accession>
<dbReference type="AlphaFoldDB" id="A0A1R0H665"/>
<dbReference type="EMBL" id="LSSL01000444">
    <property type="protein sequence ID" value="OLY84581.1"/>
    <property type="molecule type" value="Genomic_DNA"/>
</dbReference>
<dbReference type="OrthoDB" id="3269595at2759"/>
<dbReference type="Proteomes" id="UP000187455">
    <property type="component" value="Unassembled WGS sequence"/>
</dbReference>
<dbReference type="STRING" id="133383.A0A1R0H665"/>
<evidence type="ECO:0000313" key="1">
    <source>
        <dbReference type="EMBL" id="OLY84581.1"/>
    </source>
</evidence>
<protein>
    <submittedName>
        <fullName evidence="1">Uncharacterized protein</fullName>
    </submittedName>
</protein>
<proteinExistence type="predicted"/>